<reference evidence="5 6" key="1">
    <citation type="submission" date="2019-01" db="EMBL/GenBank/DDBJ databases">
        <title>Genome sequencing of strain DFW100M-13.</title>
        <authorList>
            <person name="Heo J."/>
            <person name="Kim S.-J."/>
            <person name="Kim J.-S."/>
            <person name="Hong S.-B."/>
            <person name="Kwon S.-W."/>
        </authorList>
    </citation>
    <scope>NUCLEOTIDE SEQUENCE [LARGE SCALE GENOMIC DNA]</scope>
    <source>
        <strain evidence="5 6">DFW100M-13</strain>
    </source>
</reference>
<dbReference type="InterPro" id="IPR000524">
    <property type="entry name" value="Tscrpt_reg_HTH_GntR"/>
</dbReference>
<evidence type="ECO:0000256" key="3">
    <source>
        <dbReference type="ARBA" id="ARBA00023163"/>
    </source>
</evidence>
<dbReference type="Gene3D" id="1.10.10.10">
    <property type="entry name" value="Winged helix-like DNA-binding domain superfamily/Winged helix DNA-binding domain"/>
    <property type="match status" value="1"/>
</dbReference>
<dbReference type="InterPro" id="IPR008920">
    <property type="entry name" value="TF_FadR/GntR_C"/>
</dbReference>
<sequence length="225" mass="24033">MPQLARPAPLAEQAADALRARIAEGEWPLGGRLPGETTLATELGVGRSTVREALRQLAGRGIVESRQGAGVFVRALSAPDDWDQVLRRADIISVLEARVAIEAEAATLAAARRTPIELRAMRRLLEARDGLAGTDIAAYVEADALFHRAIVAAAHNEVLLQLFDGFVPRMRRAMVDMLGLKRTHADAASDREVHAGIIEAIAARDAAAAASRTRAHLAHLAEALA</sequence>
<dbReference type="PROSITE" id="PS50949">
    <property type="entry name" value="HTH_GNTR"/>
    <property type="match status" value="1"/>
</dbReference>
<feature type="domain" description="HTH gntR-type" evidence="4">
    <location>
        <begin position="8"/>
        <end position="76"/>
    </location>
</feature>
<dbReference type="OrthoDB" id="3575876at2"/>
<evidence type="ECO:0000259" key="4">
    <source>
        <dbReference type="PROSITE" id="PS50949"/>
    </source>
</evidence>
<dbReference type="InterPro" id="IPR036388">
    <property type="entry name" value="WH-like_DNA-bd_sf"/>
</dbReference>
<keyword evidence="6" id="KW-1185">Reference proteome</keyword>
<dbReference type="CDD" id="cd07377">
    <property type="entry name" value="WHTH_GntR"/>
    <property type="match status" value="1"/>
</dbReference>
<dbReference type="RefSeq" id="WP_129384841.1">
    <property type="nucleotide sequence ID" value="NZ_CP035494.1"/>
</dbReference>
<organism evidence="5 6">
    <name type="scientific">Microbacterium protaetiae</name>
    <dbReference type="NCBI Taxonomy" id="2509458"/>
    <lineage>
        <taxon>Bacteria</taxon>
        <taxon>Bacillati</taxon>
        <taxon>Actinomycetota</taxon>
        <taxon>Actinomycetes</taxon>
        <taxon>Micrococcales</taxon>
        <taxon>Microbacteriaceae</taxon>
        <taxon>Microbacterium</taxon>
    </lineage>
</organism>
<dbReference type="SUPFAM" id="SSF46785">
    <property type="entry name" value="Winged helix' DNA-binding domain"/>
    <property type="match status" value="1"/>
</dbReference>
<dbReference type="KEGG" id="mprt:ET475_00020"/>
<dbReference type="GO" id="GO:0003677">
    <property type="term" value="F:DNA binding"/>
    <property type="evidence" value="ECO:0007669"/>
    <property type="project" value="UniProtKB-KW"/>
</dbReference>
<keyword evidence="3" id="KW-0804">Transcription</keyword>
<gene>
    <name evidence="5" type="ORF">ET475_00020</name>
</gene>
<dbReference type="AlphaFoldDB" id="A0A4P6EAN4"/>
<evidence type="ECO:0000256" key="1">
    <source>
        <dbReference type="ARBA" id="ARBA00023015"/>
    </source>
</evidence>
<dbReference type="Gene3D" id="1.20.120.530">
    <property type="entry name" value="GntR ligand-binding domain-like"/>
    <property type="match status" value="1"/>
</dbReference>
<evidence type="ECO:0000256" key="2">
    <source>
        <dbReference type="ARBA" id="ARBA00023125"/>
    </source>
</evidence>
<dbReference type="Pfam" id="PF00392">
    <property type="entry name" value="GntR"/>
    <property type="match status" value="1"/>
</dbReference>
<evidence type="ECO:0000313" key="6">
    <source>
        <dbReference type="Proteomes" id="UP000293995"/>
    </source>
</evidence>
<dbReference type="Proteomes" id="UP000293995">
    <property type="component" value="Chromosome"/>
</dbReference>
<accession>A0A4P6EAN4</accession>
<keyword evidence="2" id="KW-0238">DNA-binding</keyword>
<dbReference type="PRINTS" id="PR00035">
    <property type="entry name" value="HTHGNTR"/>
</dbReference>
<dbReference type="PANTHER" id="PTHR43537">
    <property type="entry name" value="TRANSCRIPTIONAL REGULATOR, GNTR FAMILY"/>
    <property type="match status" value="1"/>
</dbReference>
<dbReference type="SMART" id="SM00345">
    <property type="entry name" value="HTH_GNTR"/>
    <property type="match status" value="1"/>
</dbReference>
<protein>
    <submittedName>
        <fullName evidence="5">FadR family transcriptional regulator</fullName>
    </submittedName>
</protein>
<dbReference type="EMBL" id="CP035494">
    <property type="protein sequence ID" value="QAY58546.1"/>
    <property type="molecule type" value="Genomic_DNA"/>
</dbReference>
<dbReference type="GO" id="GO:0003700">
    <property type="term" value="F:DNA-binding transcription factor activity"/>
    <property type="evidence" value="ECO:0007669"/>
    <property type="project" value="InterPro"/>
</dbReference>
<dbReference type="SMART" id="SM00895">
    <property type="entry name" value="FCD"/>
    <property type="match status" value="1"/>
</dbReference>
<dbReference type="InterPro" id="IPR011711">
    <property type="entry name" value="GntR_C"/>
</dbReference>
<dbReference type="PANTHER" id="PTHR43537:SF47">
    <property type="entry name" value="REGULATORY PROTEIN GNTR HTH"/>
    <property type="match status" value="1"/>
</dbReference>
<proteinExistence type="predicted"/>
<dbReference type="Pfam" id="PF07729">
    <property type="entry name" value="FCD"/>
    <property type="match status" value="1"/>
</dbReference>
<dbReference type="InterPro" id="IPR036390">
    <property type="entry name" value="WH_DNA-bd_sf"/>
</dbReference>
<name>A0A4P6EAN4_9MICO</name>
<dbReference type="SUPFAM" id="SSF48008">
    <property type="entry name" value="GntR ligand-binding domain-like"/>
    <property type="match status" value="1"/>
</dbReference>
<keyword evidence="1" id="KW-0805">Transcription regulation</keyword>
<evidence type="ECO:0000313" key="5">
    <source>
        <dbReference type="EMBL" id="QAY58546.1"/>
    </source>
</evidence>